<dbReference type="GeneID" id="29933919"/>
<feature type="compositionally biased region" description="Basic residues" evidence="1">
    <location>
        <begin position="190"/>
        <end position="210"/>
    </location>
</feature>
<name>A0A510WRG3_9LACO</name>
<keyword evidence="2" id="KW-0732">Signal</keyword>
<dbReference type="Proteomes" id="UP000321722">
    <property type="component" value="Unassembled WGS sequence"/>
</dbReference>
<organism evidence="4 5">
    <name type="scientific">Ligilactobacillus aviarius</name>
    <dbReference type="NCBI Taxonomy" id="1606"/>
    <lineage>
        <taxon>Bacteria</taxon>
        <taxon>Bacillati</taxon>
        <taxon>Bacillota</taxon>
        <taxon>Bacilli</taxon>
        <taxon>Lactobacillales</taxon>
        <taxon>Lactobacillaceae</taxon>
        <taxon>Ligilactobacillus</taxon>
    </lineage>
</organism>
<feature type="domain" description="PepSY" evidence="3">
    <location>
        <begin position="127"/>
        <end position="168"/>
    </location>
</feature>
<evidence type="ECO:0000259" key="3">
    <source>
        <dbReference type="Pfam" id="PF03413"/>
    </source>
</evidence>
<dbReference type="AlphaFoldDB" id="A0A510WRG3"/>
<dbReference type="Pfam" id="PF03413">
    <property type="entry name" value="PepSY"/>
    <property type="match status" value="1"/>
</dbReference>
<feature type="compositionally biased region" description="Low complexity" evidence="1">
    <location>
        <begin position="174"/>
        <end position="189"/>
    </location>
</feature>
<gene>
    <name evidence="4" type="ORF">LAV01_06500</name>
</gene>
<evidence type="ECO:0000313" key="4">
    <source>
        <dbReference type="EMBL" id="GEK41818.1"/>
    </source>
</evidence>
<reference evidence="4 5" key="1">
    <citation type="submission" date="2019-07" db="EMBL/GenBank/DDBJ databases">
        <title>Whole genome shotgun sequence of Lactobacillus aviarius subsp. aviarius NBRC 102162.</title>
        <authorList>
            <person name="Hosoyama A."/>
            <person name="Uohara A."/>
            <person name="Ohji S."/>
            <person name="Ichikawa N."/>
        </authorList>
    </citation>
    <scope>NUCLEOTIDE SEQUENCE [LARGE SCALE GENOMIC DNA]</scope>
    <source>
        <strain evidence="4 5">NBRC 102162</strain>
    </source>
</reference>
<accession>A0A510WRG3</accession>
<evidence type="ECO:0000256" key="2">
    <source>
        <dbReference type="SAM" id="SignalP"/>
    </source>
</evidence>
<keyword evidence="5" id="KW-1185">Reference proteome</keyword>
<comment type="caution">
    <text evidence="4">The sequence shown here is derived from an EMBL/GenBank/DDBJ whole genome shotgun (WGS) entry which is preliminary data.</text>
</comment>
<dbReference type="InterPro" id="IPR025711">
    <property type="entry name" value="PepSY"/>
</dbReference>
<dbReference type="RefSeq" id="WP_057827471.1">
    <property type="nucleotide sequence ID" value="NZ_BAAACL010000017.1"/>
</dbReference>
<feature type="chain" id="PRO_5021733955" description="PepSY domain-containing protein" evidence="2">
    <location>
        <begin position="30"/>
        <end position="228"/>
    </location>
</feature>
<sequence length="228" mass="24541">MKKNNKLVLLGAALTMTAGLSMVSASVNADQVINAGQYTESAQQLQQIFTNKNKNFSLKEVSVENHNDNKQEPVYELEGFNAKKTQSAKMVVNAEKTNEVIKNKTKKMSSSDKKDANALNVNDVKKSPVDAINLAKKYANVTGNPTSWKLEMTKVNGNETPVYEIEFNGTATAASSSSTSSAKSSSVKSTKAKKSSKASSKKAIKNAKKVTVKLNATNGNKIAVENDD</sequence>
<feature type="region of interest" description="Disordered" evidence="1">
    <location>
        <begin position="174"/>
        <end position="210"/>
    </location>
</feature>
<proteinExistence type="predicted"/>
<protein>
    <recommendedName>
        <fullName evidence="3">PepSY domain-containing protein</fullName>
    </recommendedName>
</protein>
<feature type="signal peptide" evidence="2">
    <location>
        <begin position="1"/>
        <end position="29"/>
    </location>
</feature>
<dbReference type="EMBL" id="BJUI01000006">
    <property type="protein sequence ID" value="GEK41818.1"/>
    <property type="molecule type" value="Genomic_DNA"/>
</dbReference>
<evidence type="ECO:0000313" key="5">
    <source>
        <dbReference type="Proteomes" id="UP000321722"/>
    </source>
</evidence>
<evidence type="ECO:0000256" key="1">
    <source>
        <dbReference type="SAM" id="MobiDB-lite"/>
    </source>
</evidence>